<evidence type="ECO:0000313" key="2">
    <source>
        <dbReference type="EMBL" id="MBN3580508.1"/>
    </source>
</evidence>
<comment type="caution">
    <text evidence="2">The sequence shown here is derived from an EMBL/GenBank/DDBJ whole genome shotgun (WGS) entry which is preliminary data.</text>
</comment>
<accession>A0ABS3AAK2</accession>
<proteinExistence type="predicted"/>
<reference evidence="2 3" key="1">
    <citation type="submission" date="2021-02" db="EMBL/GenBank/DDBJ databases">
        <title>Draft Genome Sequences of 5 Vibrio neptunius Strains Isolated From of Bivalve Hatcheries.</title>
        <authorList>
            <person name="Galvis F."/>
            <person name="Barja J.L."/>
            <person name="Lemos M.L."/>
            <person name="Balado M."/>
        </authorList>
    </citation>
    <scope>NUCLEOTIDE SEQUENCE [LARGE SCALE GENOMIC DNA]</scope>
    <source>
        <strain evidence="2 3">PP-145.98</strain>
    </source>
</reference>
<keyword evidence="1" id="KW-0732">Signal</keyword>
<feature type="chain" id="PRO_5045481065" evidence="1">
    <location>
        <begin position="26"/>
        <end position="385"/>
    </location>
</feature>
<sequence length="385" mass="43121">MLKNTKVLSLATISLALFNPVNSSAHPIELSKSDEDKIWGELLEKLHFFSDDQNESLFWYAPKEGQLKAKGSSVDFRLRLTTNNYGLYAGLPLVSYSGSFNTKINPETELALKQLALNNGWQIRPVASRFAYTTAAPKGLALDREGKVKANCKMEDYVSNRGVSIEVPICKVETLNGEIVNAEVSNQASRGAVWGQTVNTERVYVNGTTSSGWSDKVEEKLESETNWHDLMTFVTDWDVYSGNTERLGSANVNWRQLVDYTFSFGENKGHVFTEQDLKIFMRTLISIDSKKTGVSINNTTNSPDEKIIQSLSGKLKRALFTPLEPNHIKGTQYILRSNFNNLQSNRVELLYLFWQPGNRITPTTFSTISCMRGTLSWPASQGPCS</sequence>
<evidence type="ECO:0000313" key="3">
    <source>
        <dbReference type="Proteomes" id="UP000779070"/>
    </source>
</evidence>
<organism evidence="2 3">
    <name type="scientific">Vibrio neptunius</name>
    <dbReference type="NCBI Taxonomy" id="170651"/>
    <lineage>
        <taxon>Bacteria</taxon>
        <taxon>Pseudomonadati</taxon>
        <taxon>Pseudomonadota</taxon>
        <taxon>Gammaproteobacteria</taxon>
        <taxon>Vibrionales</taxon>
        <taxon>Vibrionaceae</taxon>
        <taxon>Vibrio</taxon>
    </lineage>
</organism>
<gene>
    <name evidence="2" type="ORF">JYA62_23075</name>
</gene>
<name>A0ABS3AAK2_9VIBR</name>
<feature type="signal peptide" evidence="1">
    <location>
        <begin position="1"/>
        <end position="25"/>
    </location>
</feature>
<dbReference type="EMBL" id="JAFHLB010000051">
    <property type="protein sequence ID" value="MBN3580508.1"/>
    <property type="molecule type" value="Genomic_DNA"/>
</dbReference>
<keyword evidence="3" id="KW-1185">Reference proteome</keyword>
<dbReference type="Proteomes" id="UP000779070">
    <property type="component" value="Unassembled WGS sequence"/>
</dbReference>
<evidence type="ECO:0000256" key="1">
    <source>
        <dbReference type="SAM" id="SignalP"/>
    </source>
</evidence>
<protein>
    <submittedName>
        <fullName evidence="2">Uncharacterized protein</fullName>
    </submittedName>
</protein>
<dbReference type="RefSeq" id="WP_206372274.1">
    <property type="nucleotide sequence ID" value="NZ_CAWPTM010000137.1"/>
</dbReference>